<evidence type="ECO:0000256" key="1">
    <source>
        <dbReference type="SAM" id="Coils"/>
    </source>
</evidence>
<evidence type="ECO:0000313" key="3">
    <source>
        <dbReference type="EMBL" id="MDG3003422.1"/>
    </source>
</evidence>
<proteinExistence type="predicted"/>
<accession>A0ABT6F7A9</accession>
<reference evidence="3 4" key="1">
    <citation type="submission" date="2023-03" db="EMBL/GenBank/DDBJ databases">
        <title>Paludisphaera mucosa sp. nov. a novel planctomycete from northern fen.</title>
        <authorList>
            <person name="Ivanova A."/>
        </authorList>
    </citation>
    <scope>NUCLEOTIDE SEQUENCE [LARGE SCALE GENOMIC DNA]</scope>
    <source>
        <strain evidence="3 4">Pla2</strain>
    </source>
</reference>
<evidence type="ECO:0000313" key="4">
    <source>
        <dbReference type="Proteomes" id="UP001216907"/>
    </source>
</evidence>
<feature type="compositionally biased region" description="Pro residues" evidence="2">
    <location>
        <begin position="41"/>
        <end position="53"/>
    </location>
</feature>
<sequence length="356" mass="38446">MVMTSKFRQALPIPSVLAGILLLIFLVDRSRVARPVSVTPTPIPAAAPQPAPLAPAATEVAEAAAEPAPEPAVESPSPPPVLDRAAVAKAEADLDSASRDRARAEARAAEAKRALAASANQAALEASKARKLAFRVRDPSAQIARVSAKGGFLKADRDKLASEVAALRSLPLPKATSILSKNPVARPAKADEFHFELRHDRISFIDLDRLLELAKSDAQVKLRMADRTGVLSSQVGPVGWFSLSYVLGRAQSSIEELLERHSIRFDLRGWEVVPTVESRGETYDATRNPISEYARAINRLSPGRVVVTMWVYPDSFGLFRRLRDELNDRGYSVAARPLPEGMTIRGSPLGSLSASQ</sequence>
<name>A0ABT6F7A9_9BACT</name>
<feature type="compositionally biased region" description="Low complexity" evidence="2">
    <location>
        <begin position="54"/>
        <end position="75"/>
    </location>
</feature>
<keyword evidence="1" id="KW-0175">Coiled coil</keyword>
<dbReference type="RefSeq" id="WP_277859773.1">
    <property type="nucleotide sequence ID" value="NZ_JARRAG010000001.1"/>
</dbReference>
<protein>
    <submittedName>
        <fullName evidence="3">Uncharacterized protein</fullName>
    </submittedName>
</protein>
<organism evidence="3 4">
    <name type="scientific">Paludisphaera mucosa</name>
    <dbReference type="NCBI Taxonomy" id="3030827"/>
    <lineage>
        <taxon>Bacteria</taxon>
        <taxon>Pseudomonadati</taxon>
        <taxon>Planctomycetota</taxon>
        <taxon>Planctomycetia</taxon>
        <taxon>Isosphaerales</taxon>
        <taxon>Isosphaeraceae</taxon>
        <taxon>Paludisphaera</taxon>
    </lineage>
</organism>
<feature type="region of interest" description="Disordered" evidence="2">
    <location>
        <begin position="40"/>
        <end position="81"/>
    </location>
</feature>
<feature type="coiled-coil region" evidence="1">
    <location>
        <begin position="87"/>
        <end position="121"/>
    </location>
</feature>
<dbReference type="EMBL" id="JARRAG010000001">
    <property type="protein sequence ID" value="MDG3003422.1"/>
    <property type="molecule type" value="Genomic_DNA"/>
</dbReference>
<evidence type="ECO:0000256" key="2">
    <source>
        <dbReference type="SAM" id="MobiDB-lite"/>
    </source>
</evidence>
<comment type="caution">
    <text evidence="3">The sequence shown here is derived from an EMBL/GenBank/DDBJ whole genome shotgun (WGS) entry which is preliminary data.</text>
</comment>
<dbReference type="Proteomes" id="UP001216907">
    <property type="component" value="Unassembled WGS sequence"/>
</dbReference>
<keyword evidence="4" id="KW-1185">Reference proteome</keyword>
<gene>
    <name evidence="3" type="ORF">PZE19_06565</name>
</gene>